<feature type="transmembrane region" description="Helical" evidence="2">
    <location>
        <begin position="137"/>
        <end position="155"/>
    </location>
</feature>
<name>A0ABU2AX08_9MICC</name>
<evidence type="ECO:0000313" key="4">
    <source>
        <dbReference type="Proteomes" id="UP001183794"/>
    </source>
</evidence>
<feature type="compositionally biased region" description="Basic and acidic residues" evidence="1">
    <location>
        <begin position="70"/>
        <end position="85"/>
    </location>
</feature>
<sequence>MAKEAGPQINWVGAAGSGLGSVTSAVLLSTTGAAGTWIGAGIGTFIITVGGAIYAYYLQRAKTGIEKTADKMKKVGGSSKKDTRQDTTSISAQRDPNEPSRAEASAEDEEHTGSEALSSKVKPTFKEALKNIRWKRVAALAAGLFALTMAVIFIFELATGRPVSSYTGGTSPDSTGTSITGVQDPAEGDPAEVPAPTQDDEIEQPEQPGEVLPEEEQEPAPEMPEDAVPPPVEPEPQPVPEQPAPQPQDEPVEAP</sequence>
<feature type="compositionally biased region" description="Low complexity" evidence="1">
    <location>
        <begin position="164"/>
        <end position="181"/>
    </location>
</feature>
<keyword evidence="2" id="KW-0812">Transmembrane</keyword>
<protein>
    <submittedName>
        <fullName evidence="3">Uncharacterized protein</fullName>
    </submittedName>
</protein>
<comment type="caution">
    <text evidence="3">The sequence shown here is derived from an EMBL/GenBank/DDBJ whole genome shotgun (WGS) entry which is preliminary data.</text>
</comment>
<feature type="transmembrane region" description="Helical" evidence="2">
    <location>
        <begin position="37"/>
        <end position="57"/>
    </location>
</feature>
<feature type="region of interest" description="Disordered" evidence="1">
    <location>
        <begin position="163"/>
        <end position="255"/>
    </location>
</feature>
<gene>
    <name evidence="3" type="ORF">J2S62_000142</name>
</gene>
<dbReference type="RefSeq" id="WP_310170128.1">
    <property type="nucleotide sequence ID" value="NZ_BAABHE010000002.1"/>
</dbReference>
<dbReference type="Proteomes" id="UP001183794">
    <property type="component" value="Unassembled WGS sequence"/>
</dbReference>
<feature type="region of interest" description="Disordered" evidence="1">
    <location>
        <begin position="70"/>
        <end position="119"/>
    </location>
</feature>
<dbReference type="EMBL" id="JAVDYJ010000001">
    <property type="protein sequence ID" value="MDR7345885.1"/>
    <property type="molecule type" value="Genomic_DNA"/>
</dbReference>
<evidence type="ECO:0000256" key="2">
    <source>
        <dbReference type="SAM" id="Phobius"/>
    </source>
</evidence>
<accession>A0ABU2AX08</accession>
<keyword evidence="2" id="KW-0472">Membrane</keyword>
<proteinExistence type="predicted"/>
<evidence type="ECO:0000313" key="3">
    <source>
        <dbReference type="EMBL" id="MDR7345885.1"/>
    </source>
</evidence>
<feature type="compositionally biased region" description="Acidic residues" evidence="1">
    <location>
        <begin position="212"/>
        <end position="225"/>
    </location>
</feature>
<organism evidence="3 4">
    <name type="scientific">Enteractinococcus fodinae</name>
    <dbReference type="NCBI Taxonomy" id="684663"/>
    <lineage>
        <taxon>Bacteria</taxon>
        <taxon>Bacillati</taxon>
        <taxon>Actinomycetota</taxon>
        <taxon>Actinomycetes</taxon>
        <taxon>Micrococcales</taxon>
        <taxon>Micrococcaceae</taxon>
    </lineage>
</organism>
<keyword evidence="4" id="KW-1185">Reference proteome</keyword>
<evidence type="ECO:0000256" key="1">
    <source>
        <dbReference type="SAM" id="MobiDB-lite"/>
    </source>
</evidence>
<keyword evidence="2" id="KW-1133">Transmembrane helix</keyword>
<feature type="compositionally biased region" description="Pro residues" evidence="1">
    <location>
        <begin position="227"/>
        <end position="249"/>
    </location>
</feature>
<reference evidence="3 4" key="1">
    <citation type="submission" date="2023-07" db="EMBL/GenBank/DDBJ databases">
        <title>Sequencing the genomes of 1000 actinobacteria strains.</title>
        <authorList>
            <person name="Klenk H.-P."/>
        </authorList>
    </citation>
    <scope>NUCLEOTIDE SEQUENCE [LARGE SCALE GENOMIC DNA]</scope>
    <source>
        <strain evidence="3 4">DSM 22966</strain>
    </source>
</reference>